<proteinExistence type="predicted"/>
<protein>
    <submittedName>
        <fullName evidence="1">Extracellular solute-binding protein</fullName>
    </submittedName>
</protein>
<evidence type="ECO:0000313" key="1">
    <source>
        <dbReference type="EMBL" id="MBC2478440.1"/>
    </source>
</evidence>
<dbReference type="SUPFAM" id="SSF53850">
    <property type="entry name" value="Periplasmic binding protein-like II"/>
    <property type="match status" value="1"/>
</dbReference>
<gene>
    <name evidence="1" type="ORF">HGI39_27980</name>
</gene>
<comment type="caution">
    <text evidence="1">The sequence shown here is derived from an EMBL/GenBank/DDBJ whole genome shotgun (WGS) entry which is preliminary data.</text>
</comment>
<reference evidence="1" key="1">
    <citation type="submission" date="2020-04" db="EMBL/GenBank/DDBJ databases">
        <authorList>
            <person name="Brown S."/>
        </authorList>
    </citation>
    <scope>NUCLEOTIDE SEQUENCE</scope>
    <source>
        <strain evidence="1">DJ015</strain>
    </source>
</reference>
<reference evidence="1" key="2">
    <citation type="journal article" date="2022" name="Nat. Biotechnol.">
        <title>Carbon-negative production of acetone and isopropanol by gas fermentation at industrial pilot scale.</title>
        <authorList>
            <person name="Liew F.E."/>
            <person name="Nogle R."/>
            <person name="Abdalla T."/>
            <person name="Rasor B.J."/>
            <person name="Canter C."/>
            <person name="Jensen R.O."/>
            <person name="Wang L."/>
            <person name="Strutz J."/>
            <person name="Chirania P."/>
            <person name="De Tissera S."/>
            <person name="Mueller A.P."/>
            <person name="Ruan Z."/>
            <person name="Gao A."/>
            <person name="Tran L."/>
            <person name="Engle N.L."/>
            <person name="Bromley J.C."/>
            <person name="Daniell J."/>
            <person name="Conrado R."/>
            <person name="Tschaplinski T.J."/>
            <person name="Giannone R.J."/>
            <person name="Hettich R.L."/>
            <person name="Karim A.S."/>
            <person name="Simpson S.D."/>
            <person name="Brown S.D."/>
            <person name="Leang C."/>
            <person name="Jewett M.C."/>
            <person name="Kopke M."/>
        </authorList>
    </citation>
    <scope>NUCLEOTIDE SEQUENCE</scope>
    <source>
        <strain evidence="1">DJ015</strain>
    </source>
</reference>
<dbReference type="InterPro" id="IPR006059">
    <property type="entry name" value="SBP"/>
</dbReference>
<accession>A0AAW3WHW8</accession>
<dbReference type="PROSITE" id="PS51257">
    <property type="entry name" value="PROKAR_LIPOPROTEIN"/>
    <property type="match status" value="1"/>
</dbReference>
<sequence>MRRILSYIFLGVFIVAIIFSSVGCNGLNKTNSKVDDDSKEVNLKFIWWGNDQRKNITQQAIELFQKKHPNVKFEVKSYASTSDVKVNLAMNTADEDMPDIIQANYDFVHNYANRNLFEPFEPYVEKNIVNLSDVDKSSLEAGTDNGQLYGLPWGINAYCMAVNPSVFEKAGVDMLKSGYTYDELY</sequence>
<dbReference type="Proteomes" id="UP001194098">
    <property type="component" value="Unassembled WGS sequence"/>
</dbReference>
<dbReference type="RefSeq" id="WP_185687359.1">
    <property type="nucleotide sequence ID" value="NZ_JABAGV010000456.1"/>
</dbReference>
<dbReference type="PANTHER" id="PTHR43649:SF11">
    <property type="entry name" value="ABC TRANSPORTER SUBSTRATE-BINDING PROTEIN YESO-RELATED"/>
    <property type="match status" value="1"/>
</dbReference>
<dbReference type="Pfam" id="PF01547">
    <property type="entry name" value="SBP_bac_1"/>
    <property type="match status" value="1"/>
</dbReference>
<name>A0AAW3WHW8_CLOBE</name>
<dbReference type="EMBL" id="JABAGV010000456">
    <property type="protein sequence ID" value="MBC2478440.1"/>
    <property type="molecule type" value="Genomic_DNA"/>
</dbReference>
<organism evidence="1 2">
    <name type="scientific">Clostridium beijerinckii</name>
    <name type="common">Clostridium MP</name>
    <dbReference type="NCBI Taxonomy" id="1520"/>
    <lineage>
        <taxon>Bacteria</taxon>
        <taxon>Bacillati</taxon>
        <taxon>Bacillota</taxon>
        <taxon>Clostridia</taxon>
        <taxon>Eubacteriales</taxon>
        <taxon>Clostridiaceae</taxon>
        <taxon>Clostridium</taxon>
    </lineage>
</organism>
<dbReference type="PANTHER" id="PTHR43649">
    <property type="entry name" value="ARABINOSE-BINDING PROTEIN-RELATED"/>
    <property type="match status" value="1"/>
</dbReference>
<evidence type="ECO:0000313" key="2">
    <source>
        <dbReference type="Proteomes" id="UP001194098"/>
    </source>
</evidence>
<dbReference type="Gene3D" id="3.40.190.10">
    <property type="entry name" value="Periplasmic binding protein-like II"/>
    <property type="match status" value="2"/>
</dbReference>
<feature type="non-terminal residue" evidence="1">
    <location>
        <position position="185"/>
    </location>
</feature>
<dbReference type="AlphaFoldDB" id="A0AAW3WHW8"/>
<dbReference type="InterPro" id="IPR050490">
    <property type="entry name" value="Bact_solute-bd_prot1"/>
</dbReference>